<evidence type="ECO:0000313" key="4">
    <source>
        <dbReference type="Proteomes" id="UP000278398"/>
    </source>
</evidence>
<proteinExistence type="predicted"/>
<comment type="caution">
    <text evidence="3">The sequence shown here is derived from an EMBL/GenBank/DDBJ whole genome shotgun (WGS) entry which is preliminary data.</text>
</comment>
<dbReference type="Proteomes" id="UP000278398">
    <property type="component" value="Unassembled WGS sequence"/>
</dbReference>
<dbReference type="AlphaFoldDB" id="A0A429YWB9"/>
<dbReference type="SUPFAM" id="SSF55729">
    <property type="entry name" value="Acyl-CoA N-acyltransferases (Nat)"/>
    <property type="match status" value="1"/>
</dbReference>
<reference evidence="3 4" key="1">
    <citation type="submission" date="2018-12" db="EMBL/GenBank/DDBJ databases">
        <title>Mesorhizobium carbonis sp. nov., isolated from coal mine water.</title>
        <authorList>
            <person name="Xin W."/>
            <person name="Xu Z."/>
            <person name="Xiang F."/>
            <person name="Zhang J."/>
            <person name="Xi L."/>
            <person name="Liu J."/>
        </authorList>
    </citation>
    <scope>NUCLEOTIDE SEQUENCE [LARGE SCALE GENOMIC DNA]</scope>
    <source>
        <strain evidence="3 4">B2.3</strain>
    </source>
</reference>
<dbReference type="EMBL" id="RWKW01000052">
    <property type="protein sequence ID" value="RST85626.1"/>
    <property type="molecule type" value="Genomic_DNA"/>
</dbReference>
<feature type="domain" description="N-acetyltransferase" evidence="2">
    <location>
        <begin position="24"/>
        <end position="194"/>
    </location>
</feature>
<evidence type="ECO:0000313" key="3">
    <source>
        <dbReference type="EMBL" id="RST85626.1"/>
    </source>
</evidence>
<name>A0A429YWB9_9HYPH</name>
<dbReference type="PANTHER" id="PTHR13947">
    <property type="entry name" value="GNAT FAMILY N-ACETYLTRANSFERASE"/>
    <property type="match status" value="1"/>
</dbReference>
<keyword evidence="4" id="KW-1185">Reference proteome</keyword>
<dbReference type="CDD" id="cd04301">
    <property type="entry name" value="NAT_SF"/>
    <property type="match status" value="1"/>
</dbReference>
<dbReference type="Gene3D" id="3.40.630.30">
    <property type="match status" value="1"/>
</dbReference>
<dbReference type="PROSITE" id="PS51186">
    <property type="entry name" value="GNAT"/>
    <property type="match status" value="1"/>
</dbReference>
<evidence type="ECO:0000259" key="2">
    <source>
        <dbReference type="PROSITE" id="PS51186"/>
    </source>
</evidence>
<protein>
    <submittedName>
        <fullName evidence="3">GNAT family N-acetyltransferase</fullName>
    </submittedName>
</protein>
<gene>
    <name evidence="3" type="ORF">EJC49_14620</name>
</gene>
<dbReference type="Pfam" id="PF00583">
    <property type="entry name" value="Acetyltransf_1"/>
    <property type="match status" value="1"/>
</dbReference>
<dbReference type="RefSeq" id="WP_126700674.1">
    <property type="nucleotide sequence ID" value="NZ_RWKW01000052.1"/>
</dbReference>
<organism evidence="3 4">
    <name type="scientific">Aquibium carbonis</name>
    <dbReference type="NCBI Taxonomy" id="2495581"/>
    <lineage>
        <taxon>Bacteria</taxon>
        <taxon>Pseudomonadati</taxon>
        <taxon>Pseudomonadota</taxon>
        <taxon>Alphaproteobacteria</taxon>
        <taxon>Hyphomicrobiales</taxon>
        <taxon>Phyllobacteriaceae</taxon>
        <taxon>Aquibium</taxon>
    </lineage>
</organism>
<dbReference type="OrthoDB" id="9803233at2"/>
<accession>A0A429YWB9</accession>
<evidence type="ECO:0000256" key="1">
    <source>
        <dbReference type="ARBA" id="ARBA00022679"/>
    </source>
</evidence>
<dbReference type="GO" id="GO:0008080">
    <property type="term" value="F:N-acetyltransferase activity"/>
    <property type="evidence" value="ECO:0007669"/>
    <property type="project" value="InterPro"/>
</dbReference>
<dbReference type="InterPro" id="IPR000182">
    <property type="entry name" value="GNAT_dom"/>
</dbReference>
<dbReference type="PANTHER" id="PTHR13947:SF37">
    <property type="entry name" value="LD18367P"/>
    <property type="match status" value="1"/>
</dbReference>
<dbReference type="InterPro" id="IPR016181">
    <property type="entry name" value="Acyl_CoA_acyltransferase"/>
</dbReference>
<sequence>MPGTESLRDGDEHSPARLAVRVPIHIRLYQPKDLEFVRTLFVAINRQLAPSHMRTQFDVYVRQALRDEIDRIPDYYAARAGSFWIAELGDGSRGVGMYGLEAYDDSSLEIRRMYVDPAFRRQGIARRLLAHAEQIGRAAQYHRLILSTSEIQKAAFALYQNVGFSLTSTETADAMSLKAVGGGLRRYHMEKLLR</sequence>
<dbReference type="InterPro" id="IPR050769">
    <property type="entry name" value="NAT_camello-type"/>
</dbReference>
<keyword evidence="1 3" id="KW-0808">Transferase</keyword>